<dbReference type="EMBL" id="JAGKQM010000002">
    <property type="protein sequence ID" value="KAH0939193.1"/>
    <property type="molecule type" value="Genomic_DNA"/>
</dbReference>
<gene>
    <name evidence="2" type="ORF">HID58_006654</name>
</gene>
<dbReference type="Proteomes" id="UP000824890">
    <property type="component" value="Unassembled WGS sequence"/>
</dbReference>
<feature type="region of interest" description="Disordered" evidence="1">
    <location>
        <begin position="18"/>
        <end position="90"/>
    </location>
</feature>
<accession>A0ABQ8EBZ8</accession>
<protein>
    <submittedName>
        <fullName evidence="2">Uncharacterized protein</fullName>
    </submittedName>
</protein>
<proteinExistence type="predicted"/>
<reference evidence="2 3" key="1">
    <citation type="submission" date="2021-05" db="EMBL/GenBank/DDBJ databases">
        <title>Genome Assembly of Synthetic Allotetraploid Brassica napus Reveals Homoeologous Exchanges between Subgenomes.</title>
        <authorList>
            <person name="Davis J.T."/>
        </authorList>
    </citation>
    <scope>NUCLEOTIDE SEQUENCE [LARGE SCALE GENOMIC DNA]</scope>
    <source>
        <strain evidence="3">cv. Da-Ae</strain>
        <tissue evidence="2">Seedling</tissue>
    </source>
</reference>
<evidence type="ECO:0000256" key="1">
    <source>
        <dbReference type="SAM" id="MobiDB-lite"/>
    </source>
</evidence>
<sequence length="90" mass="10722">MIQTLQLKTLILPRSKIKYEKQRRSRKRKNLRRCQRSEKPDTLSSWRCQRCYSPPPRPSRKTKPPAPVEPKPIRRENDGDENLSAVRDEP</sequence>
<feature type="compositionally biased region" description="Basic residues" evidence="1">
    <location>
        <begin position="23"/>
        <end position="34"/>
    </location>
</feature>
<name>A0ABQ8EBZ8_BRANA</name>
<keyword evidence="3" id="KW-1185">Reference proteome</keyword>
<evidence type="ECO:0000313" key="3">
    <source>
        <dbReference type="Proteomes" id="UP000824890"/>
    </source>
</evidence>
<comment type="caution">
    <text evidence="2">The sequence shown here is derived from an EMBL/GenBank/DDBJ whole genome shotgun (WGS) entry which is preliminary data.</text>
</comment>
<evidence type="ECO:0000313" key="2">
    <source>
        <dbReference type="EMBL" id="KAH0939193.1"/>
    </source>
</evidence>
<organism evidence="2 3">
    <name type="scientific">Brassica napus</name>
    <name type="common">Rape</name>
    <dbReference type="NCBI Taxonomy" id="3708"/>
    <lineage>
        <taxon>Eukaryota</taxon>
        <taxon>Viridiplantae</taxon>
        <taxon>Streptophyta</taxon>
        <taxon>Embryophyta</taxon>
        <taxon>Tracheophyta</taxon>
        <taxon>Spermatophyta</taxon>
        <taxon>Magnoliopsida</taxon>
        <taxon>eudicotyledons</taxon>
        <taxon>Gunneridae</taxon>
        <taxon>Pentapetalae</taxon>
        <taxon>rosids</taxon>
        <taxon>malvids</taxon>
        <taxon>Brassicales</taxon>
        <taxon>Brassicaceae</taxon>
        <taxon>Brassiceae</taxon>
        <taxon>Brassica</taxon>
    </lineage>
</organism>